<evidence type="ECO:0000313" key="2">
    <source>
        <dbReference type="Proteomes" id="UP000014480"/>
    </source>
</evidence>
<organism evidence="1 2">
    <name type="scientific">Colletotrichum orbiculare (strain 104-T / ATCC 96160 / CBS 514.97 / LARS 414 / MAFF 240422)</name>
    <name type="common">Cucumber anthracnose fungus</name>
    <name type="synonym">Colletotrichum lagenarium</name>
    <dbReference type="NCBI Taxonomy" id="1213857"/>
    <lineage>
        <taxon>Eukaryota</taxon>
        <taxon>Fungi</taxon>
        <taxon>Dikarya</taxon>
        <taxon>Ascomycota</taxon>
        <taxon>Pezizomycotina</taxon>
        <taxon>Sordariomycetes</taxon>
        <taxon>Hypocreomycetidae</taxon>
        <taxon>Glomerellales</taxon>
        <taxon>Glomerellaceae</taxon>
        <taxon>Colletotrichum</taxon>
        <taxon>Colletotrichum orbiculare species complex</taxon>
    </lineage>
</organism>
<dbReference type="EMBL" id="AMCV02000028">
    <property type="protein sequence ID" value="TDZ17479.1"/>
    <property type="molecule type" value="Genomic_DNA"/>
</dbReference>
<proteinExistence type="predicted"/>
<gene>
    <name evidence="1" type="ORF">Cob_v009544</name>
</gene>
<evidence type="ECO:0000313" key="1">
    <source>
        <dbReference type="EMBL" id="TDZ17479.1"/>
    </source>
</evidence>
<dbReference type="AlphaFoldDB" id="A0A484FGB3"/>
<accession>A0A484FGB3</accession>
<reference evidence="2" key="1">
    <citation type="journal article" date="2013" name="New Phytol.">
        <title>Comparative genomic and transcriptomic analyses reveal the hemibiotrophic stage shift of Colletotrichum fungi.</title>
        <authorList>
            <person name="Gan P."/>
            <person name="Ikeda K."/>
            <person name="Irieda H."/>
            <person name="Narusaka M."/>
            <person name="O'Connell R.J."/>
            <person name="Narusaka Y."/>
            <person name="Takano Y."/>
            <person name="Kubo Y."/>
            <person name="Shirasu K."/>
        </authorList>
    </citation>
    <scope>NUCLEOTIDE SEQUENCE [LARGE SCALE GENOMIC DNA]</scope>
    <source>
        <strain evidence="2">104-T / ATCC 96160 / CBS 514.97 / LARS 414 / MAFF 240422</strain>
    </source>
</reference>
<sequence length="136" mass="15505">MDCVRPLGHCCSRARVSLPERLNWWSWLPMSDAFSRKAFSPVMRSPFRTTRSGLAPSKTSFITFSVFLSWVGPKDQASKLMSCMSSKIEILNSPLLLKRRGPAALSFWRTEAKQLQASRYLKLIPWGNLRGLRGTR</sequence>
<dbReference type="Proteomes" id="UP000014480">
    <property type="component" value="Unassembled WGS sequence"/>
</dbReference>
<protein>
    <submittedName>
        <fullName evidence="1">Uncharacterized protein</fullName>
    </submittedName>
</protein>
<comment type="caution">
    <text evidence="1">The sequence shown here is derived from an EMBL/GenBank/DDBJ whole genome shotgun (WGS) entry which is preliminary data.</text>
</comment>
<keyword evidence="2" id="KW-1185">Reference proteome</keyword>
<reference evidence="2" key="2">
    <citation type="journal article" date="2019" name="Mol. Plant Microbe Interact.">
        <title>Genome sequence resources for four phytopathogenic fungi from the Colletotrichum orbiculare species complex.</title>
        <authorList>
            <person name="Gan P."/>
            <person name="Tsushima A."/>
            <person name="Narusaka M."/>
            <person name="Narusaka Y."/>
            <person name="Takano Y."/>
            <person name="Kubo Y."/>
            <person name="Shirasu K."/>
        </authorList>
    </citation>
    <scope>GENOME REANNOTATION</scope>
    <source>
        <strain evidence="2">104-T / ATCC 96160 / CBS 514.97 / LARS 414 / MAFF 240422</strain>
    </source>
</reference>
<name>A0A484FGB3_COLOR</name>